<evidence type="ECO:0000313" key="2">
    <source>
        <dbReference type="EMBL" id="PWZ06008.1"/>
    </source>
</evidence>
<dbReference type="SUPFAM" id="SSF50249">
    <property type="entry name" value="Nucleic acid-binding proteins"/>
    <property type="match status" value="1"/>
</dbReference>
<dbReference type="AlphaFoldDB" id="A0A3L6DCC4"/>
<proteinExistence type="predicted"/>
<dbReference type="CDD" id="cd04481">
    <property type="entry name" value="RPA1_DBD_B_like"/>
    <property type="match status" value="1"/>
</dbReference>
<evidence type="ECO:0000313" key="3">
    <source>
        <dbReference type="Proteomes" id="UP000251960"/>
    </source>
</evidence>
<sequence length="191" mass="20943">MFHARTGNNRGASVNVVLWGAQATLFPGERIYEDGQNSPQIVLFVGTLVKKYADGLCLTGSSPCKWYINPSIPEAEPLMSSARGDHKPVKWNATITSSQLISPVAEEQKVSYIKYLHPFENKGKEFLVTVTIRKIDSKWWKPLTLEMLSVSLLSPQQLGRAKKLFVVDDEEGSISQSSGGGVGGSSDDKDN</sequence>
<comment type="caution">
    <text evidence="2">The sequence shown here is derived from an EMBL/GenBank/DDBJ whole genome shotgun (WGS) entry which is preliminary data.</text>
</comment>
<name>A0A3L6DCC4_MAIZE</name>
<dbReference type="Proteomes" id="UP000251960">
    <property type="component" value="Chromosome 9"/>
</dbReference>
<protein>
    <recommendedName>
        <fullName evidence="4">Replication protein A OB domain-containing protein</fullName>
    </recommendedName>
</protein>
<gene>
    <name evidence="2" type="ORF">Zm00014a_037667</name>
</gene>
<dbReference type="PANTHER" id="PTHR47165:SF3">
    <property type="entry name" value="RETROTRANSPOSON-LIKE PROTEIN"/>
    <property type="match status" value="1"/>
</dbReference>
<evidence type="ECO:0000256" key="1">
    <source>
        <dbReference type="SAM" id="MobiDB-lite"/>
    </source>
</evidence>
<dbReference type="EMBL" id="NCVQ01000010">
    <property type="protein sequence ID" value="PWZ06008.1"/>
    <property type="molecule type" value="Genomic_DNA"/>
</dbReference>
<dbReference type="Gene3D" id="2.40.50.140">
    <property type="entry name" value="Nucleic acid-binding proteins"/>
    <property type="match status" value="1"/>
</dbReference>
<dbReference type="InterPro" id="IPR012340">
    <property type="entry name" value="NA-bd_OB-fold"/>
</dbReference>
<dbReference type="PANTHER" id="PTHR47165">
    <property type="entry name" value="OS03G0429900 PROTEIN"/>
    <property type="match status" value="1"/>
</dbReference>
<evidence type="ECO:0008006" key="4">
    <source>
        <dbReference type="Google" id="ProtNLM"/>
    </source>
</evidence>
<feature type="region of interest" description="Disordered" evidence="1">
    <location>
        <begin position="170"/>
        <end position="191"/>
    </location>
</feature>
<reference evidence="2 3" key="1">
    <citation type="journal article" date="2018" name="Nat. Genet.">
        <title>Extensive intraspecific gene order and gene structural variations between Mo17 and other maize genomes.</title>
        <authorList>
            <person name="Sun S."/>
            <person name="Zhou Y."/>
            <person name="Chen J."/>
            <person name="Shi J."/>
            <person name="Zhao H."/>
            <person name="Zhao H."/>
            <person name="Song W."/>
            <person name="Zhang M."/>
            <person name="Cui Y."/>
            <person name="Dong X."/>
            <person name="Liu H."/>
            <person name="Ma X."/>
            <person name="Jiao Y."/>
            <person name="Wang B."/>
            <person name="Wei X."/>
            <person name="Stein J.C."/>
            <person name="Glaubitz J.C."/>
            <person name="Lu F."/>
            <person name="Yu G."/>
            <person name="Liang C."/>
            <person name="Fengler K."/>
            <person name="Li B."/>
            <person name="Rafalski A."/>
            <person name="Schnable P.S."/>
            <person name="Ware D.H."/>
            <person name="Buckler E.S."/>
            <person name="Lai J."/>
        </authorList>
    </citation>
    <scope>NUCLEOTIDE SEQUENCE [LARGE SCALE GENOMIC DNA]</scope>
    <source>
        <strain evidence="3">cv. Missouri 17</strain>
        <tissue evidence="2">Seedling</tissue>
    </source>
</reference>
<accession>A0A3L6DCC4</accession>
<organism evidence="2 3">
    <name type="scientific">Zea mays</name>
    <name type="common">Maize</name>
    <dbReference type="NCBI Taxonomy" id="4577"/>
    <lineage>
        <taxon>Eukaryota</taxon>
        <taxon>Viridiplantae</taxon>
        <taxon>Streptophyta</taxon>
        <taxon>Embryophyta</taxon>
        <taxon>Tracheophyta</taxon>
        <taxon>Spermatophyta</taxon>
        <taxon>Magnoliopsida</taxon>
        <taxon>Liliopsida</taxon>
        <taxon>Poales</taxon>
        <taxon>Poaceae</taxon>
        <taxon>PACMAD clade</taxon>
        <taxon>Panicoideae</taxon>
        <taxon>Andropogonodae</taxon>
        <taxon>Andropogoneae</taxon>
        <taxon>Tripsacinae</taxon>
        <taxon>Zea</taxon>
    </lineage>
</organism>